<organism evidence="1">
    <name type="scientific">Rhizophora mucronata</name>
    <name type="common">Asiatic mangrove</name>
    <dbReference type="NCBI Taxonomy" id="61149"/>
    <lineage>
        <taxon>Eukaryota</taxon>
        <taxon>Viridiplantae</taxon>
        <taxon>Streptophyta</taxon>
        <taxon>Embryophyta</taxon>
        <taxon>Tracheophyta</taxon>
        <taxon>Spermatophyta</taxon>
        <taxon>Magnoliopsida</taxon>
        <taxon>eudicotyledons</taxon>
        <taxon>Gunneridae</taxon>
        <taxon>Pentapetalae</taxon>
        <taxon>rosids</taxon>
        <taxon>fabids</taxon>
        <taxon>Malpighiales</taxon>
        <taxon>Rhizophoraceae</taxon>
        <taxon>Rhizophora</taxon>
    </lineage>
</organism>
<reference evidence="1" key="1">
    <citation type="submission" date="2018-02" db="EMBL/GenBank/DDBJ databases">
        <title>Rhizophora mucronata_Transcriptome.</title>
        <authorList>
            <person name="Meera S.P."/>
            <person name="Sreeshan A."/>
            <person name="Augustine A."/>
        </authorList>
    </citation>
    <scope>NUCLEOTIDE SEQUENCE</scope>
    <source>
        <tissue evidence="1">Leaf</tissue>
    </source>
</reference>
<evidence type="ECO:0000313" key="1">
    <source>
        <dbReference type="EMBL" id="MBX42905.1"/>
    </source>
</evidence>
<accession>A0A2P2NKE2</accession>
<name>A0A2P2NKE2_RHIMU</name>
<sequence>MNSFPLFPISVPGDISTLSRSPVGICAEPIFLHSQAILALKTN</sequence>
<protein>
    <submittedName>
        <fullName evidence="1">Uncharacterized protein</fullName>
    </submittedName>
</protein>
<dbReference type="AlphaFoldDB" id="A0A2P2NKE2"/>
<proteinExistence type="predicted"/>
<dbReference type="EMBL" id="GGEC01062421">
    <property type="protein sequence ID" value="MBX42905.1"/>
    <property type="molecule type" value="Transcribed_RNA"/>
</dbReference>